<dbReference type="InterPro" id="IPR036871">
    <property type="entry name" value="PX_dom_sf"/>
</dbReference>
<dbReference type="AlphaFoldDB" id="A0A922HFC0"/>
<dbReference type="InterPro" id="IPR036305">
    <property type="entry name" value="RGS_sf"/>
</dbReference>
<keyword evidence="3" id="KW-0812">Transmembrane</keyword>
<evidence type="ECO:0000259" key="5">
    <source>
        <dbReference type="PROSITE" id="PS50195"/>
    </source>
</evidence>
<dbReference type="Pfam" id="PF02194">
    <property type="entry name" value="PXA"/>
    <property type="match status" value="1"/>
</dbReference>
<gene>
    <name evidence="7" type="primary">SNX13</name>
    <name evidence="7" type="ORF">DERF_015829</name>
</gene>
<dbReference type="PROSITE" id="PS50132">
    <property type="entry name" value="RGS"/>
    <property type="match status" value="1"/>
</dbReference>
<dbReference type="PANTHER" id="PTHR22775">
    <property type="entry name" value="SORTING NEXIN"/>
    <property type="match status" value="1"/>
</dbReference>
<dbReference type="PANTHER" id="PTHR22775:SF3">
    <property type="entry name" value="SORTING NEXIN-13"/>
    <property type="match status" value="1"/>
</dbReference>
<evidence type="ECO:0000313" key="8">
    <source>
        <dbReference type="Proteomes" id="UP000790347"/>
    </source>
</evidence>
<evidence type="ECO:0000313" key="7">
    <source>
        <dbReference type="EMBL" id="KAH9491092.1"/>
    </source>
</evidence>
<dbReference type="PROSITE" id="PS50195">
    <property type="entry name" value="PX"/>
    <property type="match status" value="1"/>
</dbReference>
<feature type="transmembrane region" description="Helical" evidence="3">
    <location>
        <begin position="12"/>
        <end position="43"/>
    </location>
</feature>
<dbReference type="EMBL" id="ASGP02000009">
    <property type="protein sequence ID" value="KAH9491092.1"/>
    <property type="molecule type" value="Genomic_DNA"/>
</dbReference>
<dbReference type="Proteomes" id="UP000790347">
    <property type="component" value="Unassembled WGS sequence"/>
</dbReference>
<dbReference type="SMART" id="SM00315">
    <property type="entry name" value="RGS"/>
    <property type="match status" value="1"/>
</dbReference>
<feature type="region of interest" description="Disordered" evidence="2">
    <location>
        <begin position="551"/>
        <end position="572"/>
    </location>
</feature>
<dbReference type="SUPFAM" id="SSF64268">
    <property type="entry name" value="PX domain"/>
    <property type="match status" value="1"/>
</dbReference>
<proteinExistence type="inferred from homology"/>
<feature type="domain" description="PXA" evidence="6">
    <location>
        <begin position="99"/>
        <end position="283"/>
    </location>
</feature>
<feature type="domain" description="RGS" evidence="4">
    <location>
        <begin position="385"/>
        <end position="541"/>
    </location>
</feature>
<protein>
    <submittedName>
        <fullName evidence="7">Sorting nexin 13</fullName>
    </submittedName>
</protein>
<feature type="domain" description="PX" evidence="5">
    <location>
        <begin position="576"/>
        <end position="697"/>
    </location>
</feature>
<feature type="region of interest" description="Disordered" evidence="2">
    <location>
        <begin position="747"/>
        <end position="766"/>
    </location>
</feature>
<evidence type="ECO:0000256" key="3">
    <source>
        <dbReference type="SAM" id="Phobius"/>
    </source>
</evidence>
<evidence type="ECO:0000259" key="6">
    <source>
        <dbReference type="PROSITE" id="PS51207"/>
    </source>
</evidence>
<evidence type="ECO:0000256" key="1">
    <source>
        <dbReference type="ARBA" id="ARBA00010883"/>
    </source>
</evidence>
<feature type="compositionally biased region" description="Low complexity" evidence="2">
    <location>
        <begin position="752"/>
        <end position="762"/>
    </location>
</feature>
<dbReference type="Pfam" id="PF08628">
    <property type="entry name" value="Nexin_C"/>
    <property type="match status" value="1"/>
</dbReference>
<keyword evidence="3" id="KW-0472">Membrane</keyword>
<feature type="region of interest" description="Disordered" evidence="2">
    <location>
        <begin position="771"/>
        <end position="790"/>
    </location>
</feature>
<evidence type="ECO:0000256" key="2">
    <source>
        <dbReference type="SAM" id="MobiDB-lite"/>
    </source>
</evidence>
<dbReference type="InterPro" id="IPR001683">
    <property type="entry name" value="PX_dom"/>
</dbReference>
<evidence type="ECO:0000259" key="4">
    <source>
        <dbReference type="PROSITE" id="PS50132"/>
    </source>
</evidence>
<dbReference type="InterPro" id="IPR003114">
    <property type="entry name" value="Phox_assoc"/>
</dbReference>
<dbReference type="Pfam" id="PF00615">
    <property type="entry name" value="RGS"/>
    <property type="match status" value="1"/>
</dbReference>
<sequence length="1001" mass="116839">MKPNLSFTIITAVVLFTLIFSFHLILFLSTVIVAALFGVLFFFELNTSNVERDFEIFNRTEPIRFVSCDHHARHHLTTMINKHIHLLSKLELNRKFVNKFEIDNQLNSLLEVIIKNHIHPWSRTISPINEELSTKLYILFHQILTALIGRLRRVNVADMIINKLVDEVTKHKRLYRMTKNQLEYKIHTEQEFVQMFFNIERKSEKNSYSHEKVCQQWLQSFQFLSRICDILQYALYPRESFANQTFRMLTKQILLKLLLLPLIESFSEPDFINSIIISFLKSNCPTTETFILVLQSTDDVDELYSVLQSVDEEIMLMRSKDQDDDEWKMKQQLSSLLYLKKIILSHLKKFDDNTSASPSNSDNSGCSNGERRKCSSNESSRIPISFDTVLRHNVALEYFIEYMTSINSEAYINFYINVQTFKISIEQGLFEIYLTSVNDSVTNEQYQQLQNDVRDTALNIYETYLLQSENSPQSNGSSSQLSLVDRNLCEQLYQTLMSGDSSQWMNDALFDDIFFQVRDLLLHHSDFFPAFCQSKYYRKLLGEPDLLRDSLDDESNSEHNKQRNNISTTSENGQTNGFDIDIIDTGILNLQGKSFIGYLINVERKNGESWTILRRYSEFFSFHQTMVDKCDRYHMNLRSILFLPPKTVLSNRMNENFIQYRRYMLNVYLKKLNYIHGKFQFLRDDIERFIQPGNYYSNISSSSASSSTAKNLLNPIKTIGNVFRNQSENLLDGFQRLSRTLSLQTDLNRTTQHQQQQQQQQQPENKRVFQTNSLGSKSSGQNMLKHNSDSSGDLSSILDLFNDDVDSSQAVDSEENIPLLLLLDEVFDLKSQHFWLRRRIIELFKQIVEVAFSDTINKKMIDHINESTSTANLCVYIDSFKNLFWPDGTLARSSTRKKENCLRRKVAAKALIMTSLSDLRRVVGADTLQSGLISFFELFQNKTLNLRLVFVLIELILKELLPDGNWDPIFIRLYSSFDDDHHSTTDSIDYKWPPYLQEMSL</sequence>
<comment type="caution">
    <text evidence="7">The sequence shown here is derived from an EMBL/GenBank/DDBJ whole genome shotgun (WGS) entry which is preliminary data.</text>
</comment>
<name>A0A922HFC0_DERFA</name>
<dbReference type="SMART" id="SM00312">
    <property type="entry name" value="PX"/>
    <property type="match status" value="1"/>
</dbReference>
<feature type="region of interest" description="Disordered" evidence="2">
    <location>
        <begin position="353"/>
        <end position="377"/>
    </location>
</feature>
<keyword evidence="3" id="KW-1133">Transmembrane helix</keyword>
<feature type="compositionally biased region" description="Polar residues" evidence="2">
    <location>
        <begin position="353"/>
        <end position="367"/>
    </location>
</feature>
<dbReference type="SMART" id="SM00313">
    <property type="entry name" value="PXA"/>
    <property type="match status" value="1"/>
</dbReference>
<reference evidence="7" key="1">
    <citation type="submission" date="2013-05" db="EMBL/GenBank/DDBJ databases">
        <authorList>
            <person name="Yim A.K.Y."/>
            <person name="Chan T.F."/>
            <person name="Ji K.M."/>
            <person name="Liu X.Y."/>
            <person name="Zhou J.W."/>
            <person name="Li R.Q."/>
            <person name="Yang K.Y."/>
            <person name="Li J."/>
            <person name="Li M."/>
            <person name="Law P.T.W."/>
            <person name="Wu Y.L."/>
            <person name="Cai Z.L."/>
            <person name="Qin H."/>
            <person name="Bao Y."/>
            <person name="Leung R.K.K."/>
            <person name="Ng P.K.S."/>
            <person name="Zou J."/>
            <person name="Zhong X.J."/>
            <person name="Ran P.X."/>
            <person name="Zhong N.S."/>
            <person name="Liu Z.G."/>
            <person name="Tsui S.K.W."/>
        </authorList>
    </citation>
    <scope>NUCLEOTIDE SEQUENCE</scope>
    <source>
        <strain evidence="7">Derf</strain>
        <tissue evidence="7">Whole organism</tissue>
    </source>
</reference>
<dbReference type="Gene3D" id="3.30.1520.10">
    <property type="entry name" value="Phox-like domain"/>
    <property type="match status" value="1"/>
</dbReference>
<keyword evidence="8" id="KW-1185">Reference proteome</keyword>
<reference evidence="7" key="2">
    <citation type="journal article" date="2022" name="Res Sq">
        <title>Comparative Genomics Reveals Insights into the Divergent Evolution of Astigmatic Mites and Household Pest Adaptations.</title>
        <authorList>
            <person name="Xiong Q."/>
            <person name="Wan A.T.-Y."/>
            <person name="Liu X.-Y."/>
            <person name="Fung C.S.-H."/>
            <person name="Xiao X."/>
            <person name="Malainual N."/>
            <person name="Hou J."/>
            <person name="Wang L."/>
            <person name="Wang M."/>
            <person name="Yang K."/>
            <person name="Cui Y."/>
            <person name="Leung E."/>
            <person name="Nong W."/>
            <person name="Shin S.-K."/>
            <person name="Au S."/>
            <person name="Jeong K.Y."/>
            <person name="Chew F.T."/>
            <person name="Hui J."/>
            <person name="Leung T.F."/>
            <person name="Tungtrongchitr A."/>
            <person name="Zhong N."/>
            <person name="Liu Z."/>
            <person name="Tsui S."/>
        </authorList>
    </citation>
    <scope>NUCLEOTIDE SEQUENCE</scope>
    <source>
        <strain evidence="7">Derf</strain>
        <tissue evidence="7">Whole organism</tissue>
    </source>
</reference>
<accession>A0A922HFC0</accession>
<dbReference type="InterPro" id="IPR044926">
    <property type="entry name" value="RGS_subdomain_2"/>
</dbReference>
<feature type="compositionally biased region" description="Polar residues" evidence="2">
    <location>
        <begin position="771"/>
        <end position="785"/>
    </location>
</feature>
<organism evidence="7 8">
    <name type="scientific">Dermatophagoides farinae</name>
    <name type="common">American house dust mite</name>
    <dbReference type="NCBI Taxonomy" id="6954"/>
    <lineage>
        <taxon>Eukaryota</taxon>
        <taxon>Metazoa</taxon>
        <taxon>Ecdysozoa</taxon>
        <taxon>Arthropoda</taxon>
        <taxon>Chelicerata</taxon>
        <taxon>Arachnida</taxon>
        <taxon>Acari</taxon>
        <taxon>Acariformes</taxon>
        <taxon>Sarcoptiformes</taxon>
        <taxon>Astigmata</taxon>
        <taxon>Psoroptidia</taxon>
        <taxon>Analgoidea</taxon>
        <taxon>Pyroglyphidae</taxon>
        <taxon>Dermatophagoidinae</taxon>
        <taxon>Dermatophagoides</taxon>
    </lineage>
</organism>
<feature type="compositionally biased region" description="Polar residues" evidence="2">
    <location>
        <begin position="563"/>
        <end position="572"/>
    </location>
</feature>
<feature type="compositionally biased region" description="Basic and acidic residues" evidence="2">
    <location>
        <begin position="551"/>
        <end position="561"/>
    </location>
</feature>
<dbReference type="SUPFAM" id="SSF48097">
    <property type="entry name" value="Regulator of G-protein signaling, RGS"/>
    <property type="match status" value="1"/>
</dbReference>
<dbReference type="GO" id="GO:0035091">
    <property type="term" value="F:phosphatidylinositol binding"/>
    <property type="evidence" value="ECO:0007669"/>
    <property type="project" value="InterPro"/>
</dbReference>
<dbReference type="InterPro" id="IPR013937">
    <property type="entry name" value="Sorting_nexin_C"/>
</dbReference>
<dbReference type="PROSITE" id="PS51207">
    <property type="entry name" value="PXA"/>
    <property type="match status" value="1"/>
</dbReference>
<dbReference type="Pfam" id="PF00787">
    <property type="entry name" value="PX"/>
    <property type="match status" value="1"/>
</dbReference>
<dbReference type="GO" id="GO:0005769">
    <property type="term" value="C:early endosome"/>
    <property type="evidence" value="ECO:0007669"/>
    <property type="project" value="TreeGrafter"/>
</dbReference>
<comment type="similarity">
    <text evidence="1">Belongs to the sorting nexin family.</text>
</comment>
<dbReference type="Gene3D" id="1.10.167.10">
    <property type="entry name" value="Regulator of G-protein Signalling 4, domain 2"/>
    <property type="match status" value="1"/>
</dbReference>
<dbReference type="InterPro" id="IPR016137">
    <property type="entry name" value="RGS"/>
</dbReference>